<evidence type="ECO:0000259" key="1">
    <source>
        <dbReference type="PROSITE" id="PS51459"/>
    </source>
</evidence>
<dbReference type="InterPro" id="IPR036597">
    <property type="entry name" value="Fido-like_dom_sf"/>
</dbReference>
<organism evidence="2 3">
    <name type="scientific">Homoserinibacter gongjuensis</name>
    <dbReference type="NCBI Taxonomy" id="1162968"/>
    <lineage>
        <taxon>Bacteria</taxon>
        <taxon>Bacillati</taxon>
        <taxon>Actinomycetota</taxon>
        <taxon>Actinomycetes</taxon>
        <taxon>Micrococcales</taxon>
        <taxon>Microbacteriaceae</taxon>
        <taxon>Homoserinibacter</taxon>
    </lineage>
</organism>
<dbReference type="InterPro" id="IPR003812">
    <property type="entry name" value="Fido"/>
</dbReference>
<dbReference type="Pfam" id="PF02661">
    <property type="entry name" value="Fic"/>
    <property type="match status" value="1"/>
</dbReference>
<dbReference type="EMBL" id="BSVA01000001">
    <property type="protein sequence ID" value="GMA90408.1"/>
    <property type="molecule type" value="Genomic_DNA"/>
</dbReference>
<protein>
    <submittedName>
        <fullName evidence="2">Fic family protein</fullName>
    </submittedName>
</protein>
<comment type="caution">
    <text evidence="2">The sequence shown here is derived from an EMBL/GenBank/DDBJ whole genome shotgun (WGS) entry which is preliminary data.</text>
</comment>
<proteinExistence type="predicted"/>
<keyword evidence="3" id="KW-1185">Reference proteome</keyword>
<feature type="domain" description="Fido" evidence="1">
    <location>
        <begin position="139"/>
        <end position="288"/>
    </location>
</feature>
<gene>
    <name evidence="2" type="ORF">GCM10025869_09370</name>
</gene>
<dbReference type="PANTHER" id="PTHR13504:SF38">
    <property type="entry name" value="FIDO DOMAIN-CONTAINING PROTEIN"/>
    <property type="match status" value="1"/>
</dbReference>
<reference evidence="3" key="1">
    <citation type="journal article" date="2019" name="Int. J. Syst. Evol. Microbiol.">
        <title>The Global Catalogue of Microorganisms (GCM) 10K type strain sequencing project: providing services to taxonomists for standard genome sequencing and annotation.</title>
        <authorList>
            <consortium name="The Broad Institute Genomics Platform"/>
            <consortium name="The Broad Institute Genome Sequencing Center for Infectious Disease"/>
            <person name="Wu L."/>
            <person name="Ma J."/>
        </authorList>
    </citation>
    <scope>NUCLEOTIDE SEQUENCE [LARGE SCALE GENOMIC DNA]</scope>
    <source>
        <strain evidence="3">NBRC 108755</strain>
    </source>
</reference>
<evidence type="ECO:0000313" key="3">
    <source>
        <dbReference type="Proteomes" id="UP001157069"/>
    </source>
</evidence>
<evidence type="ECO:0000313" key="2">
    <source>
        <dbReference type="EMBL" id="GMA90408.1"/>
    </source>
</evidence>
<accession>A0ABQ6JSM9</accession>
<dbReference type="PROSITE" id="PS51459">
    <property type="entry name" value="FIDO"/>
    <property type="match status" value="1"/>
</dbReference>
<sequence length="407" mass="44004">MAADEAWPAHTSEPRAWRQKYRGGTREDRMLSTIDVALPPLIAHLDFSAAPATATLTEQAIVEIAYTEGAAGAQLAALGRFLTQTESVSSSKIERVEAGSEDFARALVGIKANPSAVSMVAATEALNSMVDRAGETGRIELADLLAAHAILMRDDPLDRDYAGRVRDMQNWIGGSDHSPRGAVHIPPPPELLDRYLRDLETYINRDDVPPLVQAAAAHAQFESIHPFTDGNGRIGRALINAILRRRKVTRATVVPIATAMVADRDGYFALVNGYRRGHLGAFVRSMSEQAIVAAEESQKSAHRLRELPAEWAGMSRPRSGSAAERILGSLLDQPVISTESARRISGASAGSTSEALSRLEADGVLREITGRTKNKVWAAVDVTAELDDLQVRIAKRVQAAKEPEVQT</sequence>
<dbReference type="SUPFAM" id="SSF140931">
    <property type="entry name" value="Fic-like"/>
    <property type="match status" value="1"/>
</dbReference>
<name>A0ABQ6JSM9_9MICO</name>
<dbReference type="PANTHER" id="PTHR13504">
    <property type="entry name" value="FIDO DOMAIN-CONTAINING PROTEIN DDB_G0283145"/>
    <property type="match status" value="1"/>
</dbReference>
<dbReference type="Proteomes" id="UP001157069">
    <property type="component" value="Unassembled WGS sequence"/>
</dbReference>
<dbReference type="InterPro" id="IPR040198">
    <property type="entry name" value="Fido_containing"/>
</dbReference>
<dbReference type="Gene3D" id="1.10.3290.10">
    <property type="entry name" value="Fido-like domain"/>
    <property type="match status" value="1"/>
</dbReference>